<evidence type="ECO:0000256" key="1">
    <source>
        <dbReference type="ARBA" id="ARBA00023015"/>
    </source>
</evidence>
<dbReference type="AlphaFoldDB" id="A0A5J9T3C0"/>
<dbReference type="Proteomes" id="UP000324897">
    <property type="component" value="Unassembled WGS sequence"/>
</dbReference>
<comment type="caution">
    <text evidence="3">The sequence shown here is derived from an EMBL/GenBank/DDBJ whole genome shotgun (WGS) entry which is preliminary data.</text>
</comment>
<name>A0A5J9T3C0_9POAL</name>
<evidence type="ECO:0000313" key="4">
    <source>
        <dbReference type="Proteomes" id="UP000324897"/>
    </source>
</evidence>
<evidence type="ECO:0000256" key="2">
    <source>
        <dbReference type="ARBA" id="ARBA00023163"/>
    </source>
</evidence>
<gene>
    <name evidence="3" type="ORF">EJB05_48906</name>
</gene>
<organism evidence="3 4">
    <name type="scientific">Eragrostis curvula</name>
    <name type="common">weeping love grass</name>
    <dbReference type="NCBI Taxonomy" id="38414"/>
    <lineage>
        <taxon>Eukaryota</taxon>
        <taxon>Viridiplantae</taxon>
        <taxon>Streptophyta</taxon>
        <taxon>Embryophyta</taxon>
        <taxon>Tracheophyta</taxon>
        <taxon>Spermatophyta</taxon>
        <taxon>Magnoliopsida</taxon>
        <taxon>Liliopsida</taxon>
        <taxon>Poales</taxon>
        <taxon>Poaceae</taxon>
        <taxon>PACMAD clade</taxon>
        <taxon>Chloridoideae</taxon>
        <taxon>Eragrostideae</taxon>
        <taxon>Eragrostidinae</taxon>
        <taxon>Eragrostis</taxon>
    </lineage>
</organism>
<feature type="non-terminal residue" evidence="3">
    <location>
        <position position="1"/>
    </location>
</feature>
<dbReference type="Gramene" id="TVU05727">
    <property type="protein sequence ID" value="TVU05727"/>
    <property type="gene ID" value="EJB05_48906"/>
</dbReference>
<proteinExistence type="predicted"/>
<dbReference type="InterPro" id="IPR005202">
    <property type="entry name" value="TF_GRAS"/>
</dbReference>
<protein>
    <submittedName>
        <fullName evidence="3">Uncharacterized protein</fullName>
    </submittedName>
</protein>
<reference evidence="3 4" key="1">
    <citation type="journal article" date="2019" name="Sci. Rep.">
        <title>A high-quality genome of Eragrostis curvula grass provides insights into Poaceae evolution and supports new strategies to enhance forage quality.</title>
        <authorList>
            <person name="Carballo J."/>
            <person name="Santos B.A.C.M."/>
            <person name="Zappacosta D."/>
            <person name="Garbus I."/>
            <person name="Selva J.P."/>
            <person name="Gallo C.A."/>
            <person name="Diaz A."/>
            <person name="Albertini E."/>
            <person name="Caccamo M."/>
            <person name="Echenique V."/>
        </authorList>
    </citation>
    <scope>NUCLEOTIDE SEQUENCE [LARGE SCALE GENOMIC DNA]</scope>
    <source>
        <strain evidence="4">cv. Victoria</strain>
        <tissue evidence="3">Leaf</tissue>
    </source>
</reference>
<sequence length="335" mass="37471">MLSHPKISNFGIFHGGSCAASSSPFPATKRFRPPAAAAGEPFRVFVGYDPRENEVCRRNLLRRSSGSTCAPSANRTSAPRGTSVEALEATGKRPSDFADTLGLPFEFCSVAEKAGDVYPEKLGVMRRDAVAVHWLHHSLYDVTGSDSNTLWLIQRREHTTWPSVDFLMSMEQVGVLQRTMLTDEEVGSLGLSNVQIERMTEVDDQRVMRVNRMSLYLWRKEHKVVLKPAGAGREKLRSMFREQRADSDAENTAGTSREKSRIMFTEEYFVVPAVVKLAKEALPENKCIVIGLKSTGEARTEEAVTKYGNNYVDSGYHMNLKWEFHSEIGSSVLQM</sequence>
<keyword evidence="1" id="KW-0805">Transcription regulation</keyword>
<dbReference type="Pfam" id="PF03514">
    <property type="entry name" value="GRAS"/>
    <property type="match status" value="1"/>
</dbReference>
<keyword evidence="4" id="KW-1185">Reference proteome</keyword>
<keyword evidence="2" id="KW-0804">Transcription</keyword>
<accession>A0A5J9T3C0</accession>
<dbReference type="EMBL" id="RWGY01000051">
    <property type="protein sequence ID" value="TVU05727.1"/>
    <property type="molecule type" value="Genomic_DNA"/>
</dbReference>
<evidence type="ECO:0000313" key="3">
    <source>
        <dbReference type="EMBL" id="TVU05727.1"/>
    </source>
</evidence>